<name>A0ABP6TBS8_9ACTN</name>
<comment type="caution">
    <text evidence="1">The sequence shown here is derived from an EMBL/GenBank/DDBJ whole genome shotgun (WGS) entry which is preliminary data.</text>
</comment>
<dbReference type="RefSeq" id="WP_345733803.1">
    <property type="nucleotide sequence ID" value="NZ_BAAAYN010000093.1"/>
</dbReference>
<dbReference type="InterPro" id="IPR036188">
    <property type="entry name" value="FAD/NAD-bd_sf"/>
</dbReference>
<dbReference type="EMBL" id="BAAAYN010000093">
    <property type="protein sequence ID" value="GAA3398617.1"/>
    <property type="molecule type" value="Genomic_DNA"/>
</dbReference>
<sequence>MTETAEVPAAIGDGGGTPHVRVAVIGTGFGGIGAAVRLKGVGIHDFVLLERADAIGGTWRDNTYPGCACDVPSHLYSFSFAPNPRWPRSFSAQPDIRRYLEDVVDRFGVRPHVRFHTEVLDATWVESERHWHLRTTTGELTATVLISAAGPLSDPQVPAVPGLAGFSGEVWHSSRWNHDYDLTGKRVAVIGTGASAIQFVPRIQPRVGELTVFQRTAPWILPRADRPITRTERAVFSRSALAQKAARAGVYLVREAEVPGFILTPAILRAAEVAGKAHIRRAIADPALRAAVTPNFRLGCKRVLLSNDWYPALTQPNVSLVNAGLTAVQGDTVVGSDGTRRDVDAIIFGTGFHVTDMPIAQRITGRGGVRLADRWADGMEALRGTTVHGYPNFFLLIGPNSGLSHSSMVFIIESQLNYVIDALVTMDRHQLGTVEARHDAQQRWNALLDRRMKRTIWVNGGCHSWYQDANGRVTTQWPSSTWRFRLVTRKFDVGEYRLTATPALAVAARRE</sequence>
<evidence type="ECO:0000313" key="2">
    <source>
        <dbReference type="Proteomes" id="UP001501676"/>
    </source>
</evidence>
<protein>
    <submittedName>
        <fullName evidence="1">NAD(P)/FAD-dependent oxidoreductase</fullName>
    </submittedName>
</protein>
<accession>A0ABP6TBS8</accession>
<dbReference type="Pfam" id="PF13738">
    <property type="entry name" value="Pyr_redox_3"/>
    <property type="match status" value="1"/>
</dbReference>
<dbReference type="PANTHER" id="PTHR42877:SF4">
    <property type="entry name" value="FAD_NAD(P)-BINDING DOMAIN-CONTAINING PROTEIN-RELATED"/>
    <property type="match status" value="1"/>
</dbReference>
<reference evidence="2" key="1">
    <citation type="journal article" date="2019" name="Int. J. Syst. Evol. Microbiol.">
        <title>The Global Catalogue of Microorganisms (GCM) 10K type strain sequencing project: providing services to taxonomists for standard genome sequencing and annotation.</title>
        <authorList>
            <consortium name="The Broad Institute Genomics Platform"/>
            <consortium name="The Broad Institute Genome Sequencing Center for Infectious Disease"/>
            <person name="Wu L."/>
            <person name="Ma J."/>
        </authorList>
    </citation>
    <scope>NUCLEOTIDE SEQUENCE [LARGE SCALE GENOMIC DNA]</scope>
    <source>
        <strain evidence="2">JCM 9458</strain>
    </source>
</reference>
<dbReference type="Gene3D" id="3.50.50.60">
    <property type="entry name" value="FAD/NAD(P)-binding domain"/>
    <property type="match status" value="2"/>
</dbReference>
<gene>
    <name evidence="1" type="ORF">GCM10020369_82480</name>
</gene>
<dbReference type="InterPro" id="IPR051209">
    <property type="entry name" value="FAD-bind_Monooxygenase_sf"/>
</dbReference>
<dbReference type="Proteomes" id="UP001501676">
    <property type="component" value="Unassembled WGS sequence"/>
</dbReference>
<organism evidence="1 2">
    <name type="scientific">Cryptosporangium minutisporangium</name>
    <dbReference type="NCBI Taxonomy" id="113569"/>
    <lineage>
        <taxon>Bacteria</taxon>
        <taxon>Bacillati</taxon>
        <taxon>Actinomycetota</taxon>
        <taxon>Actinomycetes</taxon>
        <taxon>Cryptosporangiales</taxon>
        <taxon>Cryptosporangiaceae</taxon>
        <taxon>Cryptosporangium</taxon>
    </lineage>
</organism>
<evidence type="ECO:0000313" key="1">
    <source>
        <dbReference type="EMBL" id="GAA3398617.1"/>
    </source>
</evidence>
<proteinExistence type="predicted"/>
<dbReference type="SUPFAM" id="SSF51905">
    <property type="entry name" value="FAD/NAD(P)-binding domain"/>
    <property type="match status" value="2"/>
</dbReference>
<dbReference type="PANTHER" id="PTHR42877">
    <property type="entry name" value="L-ORNITHINE N(5)-MONOOXYGENASE-RELATED"/>
    <property type="match status" value="1"/>
</dbReference>
<keyword evidence="2" id="KW-1185">Reference proteome</keyword>